<feature type="domain" description="Cyclic nucleotide-binding" evidence="4">
    <location>
        <begin position="23"/>
        <end position="135"/>
    </location>
</feature>
<dbReference type="PANTHER" id="PTHR24567:SF26">
    <property type="entry name" value="REGULATORY PROTEIN YEIL"/>
    <property type="match status" value="1"/>
</dbReference>
<name>A0A8J8SIV1_9FIRM</name>
<gene>
    <name evidence="6" type="ORF">HZI73_22075</name>
</gene>
<dbReference type="PANTHER" id="PTHR24567">
    <property type="entry name" value="CRP FAMILY TRANSCRIPTIONAL REGULATORY PROTEIN"/>
    <property type="match status" value="1"/>
</dbReference>
<keyword evidence="2" id="KW-0238">DNA-binding</keyword>
<dbReference type="EMBL" id="CP058649">
    <property type="protein sequence ID" value="QUI24822.1"/>
    <property type="molecule type" value="Genomic_DNA"/>
</dbReference>
<dbReference type="Gene3D" id="2.60.120.10">
    <property type="entry name" value="Jelly Rolls"/>
    <property type="match status" value="1"/>
</dbReference>
<dbReference type="GO" id="GO:0003677">
    <property type="term" value="F:DNA binding"/>
    <property type="evidence" value="ECO:0007669"/>
    <property type="project" value="UniProtKB-KW"/>
</dbReference>
<evidence type="ECO:0000259" key="5">
    <source>
        <dbReference type="PROSITE" id="PS51063"/>
    </source>
</evidence>
<evidence type="ECO:0000256" key="3">
    <source>
        <dbReference type="ARBA" id="ARBA00023163"/>
    </source>
</evidence>
<dbReference type="InterPro" id="IPR036390">
    <property type="entry name" value="WH_DNA-bd_sf"/>
</dbReference>
<evidence type="ECO:0000313" key="7">
    <source>
        <dbReference type="Proteomes" id="UP000683246"/>
    </source>
</evidence>
<keyword evidence="3" id="KW-0804">Transcription</keyword>
<dbReference type="GO" id="GO:0003700">
    <property type="term" value="F:DNA-binding transcription factor activity"/>
    <property type="evidence" value="ECO:0007669"/>
    <property type="project" value="TreeGrafter"/>
</dbReference>
<dbReference type="Proteomes" id="UP000683246">
    <property type="component" value="Chromosome"/>
</dbReference>
<dbReference type="KEGG" id="vpy:HZI73_22075"/>
<dbReference type="InterPro" id="IPR000595">
    <property type="entry name" value="cNMP-bd_dom"/>
</dbReference>
<dbReference type="RefSeq" id="WP_212695519.1">
    <property type="nucleotide sequence ID" value="NZ_CP058649.1"/>
</dbReference>
<dbReference type="SMART" id="SM00100">
    <property type="entry name" value="cNMP"/>
    <property type="match status" value="1"/>
</dbReference>
<evidence type="ECO:0000259" key="4">
    <source>
        <dbReference type="PROSITE" id="PS50042"/>
    </source>
</evidence>
<organism evidence="6 7">
    <name type="scientific">Vallitalea pronyensis</name>
    <dbReference type="NCBI Taxonomy" id="1348613"/>
    <lineage>
        <taxon>Bacteria</taxon>
        <taxon>Bacillati</taxon>
        <taxon>Bacillota</taxon>
        <taxon>Clostridia</taxon>
        <taxon>Lachnospirales</taxon>
        <taxon>Vallitaleaceae</taxon>
        <taxon>Vallitalea</taxon>
    </lineage>
</organism>
<feature type="domain" description="HTH crp-type" evidence="5">
    <location>
        <begin position="149"/>
        <end position="216"/>
    </location>
</feature>
<proteinExistence type="predicted"/>
<evidence type="ECO:0000313" key="6">
    <source>
        <dbReference type="EMBL" id="QUI24822.1"/>
    </source>
</evidence>
<dbReference type="InterPro" id="IPR018490">
    <property type="entry name" value="cNMP-bd_dom_sf"/>
</dbReference>
<dbReference type="SUPFAM" id="SSF46785">
    <property type="entry name" value="Winged helix' DNA-binding domain"/>
    <property type="match status" value="1"/>
</dbReference>
<keyword evidence="7" id="KW-1185">Reference proteome</keyword>
<dbReference type="InterPro" id="IPR014710">
    <property type="entry name" value="RmlC-like_jellyroll"/>
</dbReference>
<dbReference type="Pfam" id="PF00027">
    <property type="entry name" value="cNMP_binding"/>
    <property type="match status" value="1"/>
</dbReference>
<dbReference type="InterPro" id="IPR012318">
    <property type="entry name" value="HTH_CRP"/>
</dbReference>
<dbReference type="PROSITE" id="PS51063">
    <property type="entry name" value="HTH_CRP_2"/>
    <property type="match status" value="1"/>
</dbReference>
<sequence length="230" mass="26506">MVIYTDPKQLNHYLTYYQLSHIIHDNLQEHHVFHAFKKGELICVLGEPLSYFYILLEGDVKVFTTSVDGKILSLRIFKPPINLGDIELMNNTGYRCHVEALTDSVCLAFPIQIIRSIGLNQPAFLRYLCSDLCQKFDSIASTSSHNLLYPLRNRLVSYMMEYLDQDTRTITFPFSHTALAELLGITYRHLTRSLSELENQGLIKVEGQVIHVIDEAQLSQLSMDIYPHRQ</sequence>
<evidence type="ECO:0000256" key="1">
    <source>
        <dbReference type="ARBA" id="ARBA00023015"/>
    </source>
</evidence>
<dbReference type="CDD" id="cd00038">
    <property type="entry name" value="CAP_ED"/>
    <property type="match status" value="1"/>
</dbReference>
<dbReference type="Pfam" id="PF13545">
    <property type="entry name" value="HTH_Crp_2"/>
    <property type="match status" value="1"/>
</dbReference>
<dbReference type="GO" id="GO:0005829">
    <property type="term" value="C:cytosol"/>
    <property type="evidence" value="ECO:0007669"/>
    <property type="project" value="TreeGrafter"/>
</dbReference>
<dbReference type="SUPFAM" id="SSF51206">
    <property type="entry name" value="cAMP-binding domain-like"/>
    <property type="match status" value="1"/>
</dbReference>
<dbReference type="AlphaFoldDB" id="A0A8J8SIV1"/>
<protein>
    <submittedName>
        <fullName evidence="6">Cyclic nucleotide-binding domain-containing protein</fullName>
    </submittedName>
</protein>
<accession>A0A8J8SIV1</accession>
<evidence type="ECO:0000256" key="2">
    <source>
        <dbReference type="ARBA" id="ARBA00023125"/>
    </source>
</evidence>
<dbReference type="SMART" id="SM00419">
    <property type="entry name" value="HTH_CRP"/>
    <property type="match status" value="1"/>
</dbReference>
<dbReference type="PROSITE" id="PS50042">
    <property type="entry name" value="CNMP_BINDING_3"/>
    <property type="match status" value="1"/>
</dbReference>
<keyword evidence="1" id="KW-0805">Transcription regulation</keyword>
<reference evidence="6" key="1">
    <citation type="submission" date="2020-07" db="EMBL/GenBank/DDBJ databases">
        <title>Vallitalea pronyensis genome.</title>
        <authorList>
            <person name="Postec A."/>
        </authorList>
    </citation>
    <scope>NUCLEOTIDE SEQUENCE</scope>
    <source>
        <strain evidence="6">FatNI3</strain>
    </source>
</reference>
<dbReference type="InterPro" id="IPR050397">
    <property type="entry name" value="Env_Response_Regulators"/>
</dbReference>